<dbReference type="AlphaFoldDB" id="A0A1H9DGR0"/>
<name>A0A1H9DGR0_9ACTN</name>
<keyword evidence="1" id="KW-0808">Transferase</keyword>
<dbReference type="EMBL" id="FOFA01000002">
    <property type="protein sequence ID" value="SEQ12676.1"/>
    <property type="molecule type" value="Genomic_DNA"/>
</dbReference>
<dbReference type="STRING" id="1036181.SAMN05421756_102537"/>
<dbReference type="GO" id="GO:0016740">
    <property type="term" value="F:transferase activity"/>
    <property type="evidence" value="ECO:0007669"/>
    <property type="project" value="UniProtKB-KW"/>
</dbReference>
<dbReference type="RefSeq" id="WP_170854032.1">
    <property type="nucleotide sequence ID" value="NZ_FOFA01000002.1"/>
</dbReference>
<evidence type="ECO:0000313" key="2">
    <source>
        <dbReference type="Proteomes" id="UP000198504"/>
    </source>
</evidence>
<organism evidence="1 2">
    <name type="scientific">Microlunatus flavus</name>
    <dbReference type="NCBI Taxonomy" id="1036181"/>
    <lineage>
        <taxon>Bacteria</taxon>
        <taxon>Bacillati</taxon>
        <taxon>Actinomycetota</taxon>
        <taxon>Actinomycetes</taxon>
        <taxon>Propionibacteriales</taxon>
        <taxon>Propionibacteriaceae</taxon>
        <taxon>Microlunatus</taxon>
    </lineage>
</organism>
<evidence type="ECO:0000313" key="1">
    <source>
        <dbReference type="EMBL" id="SEQ12676.1"/>
    </source>
</evidence>
<protein>
    <submittedName>
        <fullName evidence="1">Glycosyltransferase like family protein</fullName>
    </submittedName>
</protein>
<dbReference type="Gene3D" id="3.90.550.10">
    <property type="entry name" value="Spore Coat Polysaccharide Biosynthesis Protein SpsA, Chain A"/>
    <property type="match status" value="1"/>
</dbReference>
<dbReference type="SUPFAM" id="SSF53448">
    <property type="entry name" value="Nucleotide-diphospho-sugar transferases"/>
    <property type="match status" value="1"/>
</dbReference>
<dbReference type="Proteomes" id="UP000198504">
    <property type="component" value="Unassembled WGS sequence"/>
</dbReference>
<dbReference type="InterPro" id="IPR029044">
    <property type="entry name" value="Nucleotide-diphossugar_trans"/>
</dbReference>
<proteinExistence type="predicted"/>
<accession>A0A1H9DGR0</accession>
<reference evidence="2" key="1">
    <citation type="submission" date="2016-10" db="EMBL/GenBank/DDBJ databases">
        <authorList>
            <person name="Varghese N."/>
            <person name="Submissions S."/>
        </authorList>
    </citation>
    <scope>NUCLEOTIDE SEQUENCE [LARGE SCALE GENOMIC DNA]</scope>
    <source>
        <strain evidence="2">CGMCC 4.6856</strain>
    </source>
</reference>
<sequence>MAPTGDRSAAGISIVCVFNDPAVRTECLDSSVAAYRGDLDVDYIPVDNTTHRFTSAGAALNHGASLARHPLVVFVHQDVYLHSIDRLVEAGSHLEGGRWGVLGANGVTDSGLNVGRLRDRTQLIGEHAPEPVEVQTLDEVLFMVRREQVLEHPLTEDPDLAWHAYAVEYSLRVVGLGLAAGAVDLAVTHNSLSINMARLDVAHGRVGELYPTLRPICTTCGTIGAGSSRLRRTRLVRAHGWRLRWLRHSLLARRARRRLQVPVVLSDIREEVDLLEPGTPLRLVDVDRAGGFVEHGREPLRLTRFGRPVTMSAVSTVAEVPDVLAGVGVEEIVLVVGLDLDDLADAALFTTGDRPWLLGIYPDEMWLLGGLPLDRLPEAWSRRAAQPLGGSTLVA</sequence>
<keyword evidence="2" id="KW-1185">Reference proteome</keyword>
<gene>
    <name evidence="1" type="ORF">SAMN05421756_102537</name>
</gene>